<evidence type="ECO:0000313" key="2">
    <source>
        <dbReference type="Proteomes" id="UP001597297"/>
    </source>
</evidence>
<reference evidence="2" key="1">
    <citation type="journal article" date="2019" name="Int. J. Syst. Evol. Microbiol.">
        <title>The Global Catalogue of Microorganisms (GCM) 10K type strain sequencing project: providing services to taxonomists for standard genome sequencing and annotation.</title>
        <authorList>
            <consortium name="The Broad Institute Genomics Platform"/>
            <consortium name="The Broad Institute Genome Sequencing Center for Infectious Disease"/>
            <person name="Wu L."/>
            <person name="Ma J."/>
        </authorList>
    </citation>
    <scope>NUCLEOTIDE SEQUENCE [LARGE SCALE GENOMIC DNA]</scope>
    <source>
        <strain evidence="2">JCM 16545</strain>
    </source>
</reference>
<accession>A0ABW5E3Q0</accession>
<keyword evidence="2" id="KW-1185">Reference proteome</keyword>
<protein>
    <submittedName>
        <fullName evidence="1">Uncharacterized protein</fullName>
    </submittedName>
</protein>
<evidence type="ECO:0000313" key="1">
    <source>
        <dbReference type="EMBL" id="MFD2277251.1"/>
    </source>
</evidence>
<proteinExistence type="predicted"/>
<comment type="caution">
    <text evidence="1">The sequence shown here is derived from an EMBL/GenBank/DDBJ whole genome shotgun (WGS) entry which is preliminary data.</text>
</comment>
<name>A0ABW5E3Q0_9BACT</name>
<gene>
    <name evidence="1" type="ORF">ACFSQZ_12285</name>
</gene>
<organism evidence="1 2">
    <name type="scientific">Rubritalea spongiae</name>
    <dbReference type="NCBI Taxonomy" id="430797"/>
    <lineage>
        <taxon>Bacteria</taxon>
        <taxon>Pseudomonadati</taxon>
        <taxon>Verrucomicrobiota</taxon>
        <taxon>Verrucomicrobiia</taxon>
        <taxon>Verrucomicrobiales</taxon>
        <taxon>Rubritaleaceae</taxon>
        <taxon>Rubritalea</taxon>
    </lineage>
</organism>
<sequence>MNGTSICNSIADDLWLLSLDKNSLTDFINKFQNVALQSSNTHLKLSKTLSQPEFIVMENLLTAPESGVTFNPADITRSYLQSGINNHRDLSLCLELMYDTLSFSFDASPDHAELITLLTRRVSKVLPATASLQEITHHDNSCPCCQKEKKKIRNNPSIHPLYWLCSHFVQNHSELDISFNSKGCAHTINISPTSMTTHNGITHLSDSTPAHLAINLTEVYNVRVQLEVVDGTTSTQLTAYNSFGETTFRIKQAGSESFQHWNAILQHNHEYTVSQA</sequence>
<dbReference type="RefSeq" id="WP_377093965.1">
    <property type="nucleotide sequence ID" value="NZ_JBHSJM010000001.1"/>
</dbReference>
<dbReference type="Proteomes" id="UP001597297">
    <property type="component" value="Unassembled WGS sequence"/>
</dbReference>
<dbReference type="EMBL" id="JBHUJC010000041">
    <property type="protein sequence ID" value="MFD2277251.1"/>
    <property type="molecule type" value="Genomic_DNA"/>
</dbReference>